<protein>
    <submittedName>
        <fullName evidence="3">Uncharacterized protein</fullName>
    </submittedName>
</protein>
<keyword evidence="2" id="KW-0472">Membrane</keyword>
<dbReference type="EMBL" id="QRZG01000029">
    <property type="protein sequence ID" value="RGV50573.1"/>
    <property type="molecule type" value="Genomic_DNA"/>
</dbReference>
<keyword evidence="2" id="KW-1133">Transmembrane helix</keyword>
<keyword evidence="2" id="KW-0812">Transmembrane</keyword>
<dbReference type="RefSeq" id="WP_118047580.1">
    <property type="nucleotide sequence ID" value="NZ_QRZG01000029.1"/>
</dbReference>
<evidence type="ECO:0000256" key="2">
    <source>
        <dbReference type="SAM" id="Phobius"/>
    </source>
</evidence>
<dbReference type="AlphaFoldDB" id="A0A412XZ81"/>
<name>A0A412XZ81_9BACE</name>
<keyword evidence="1" id="KW-0175">Coiled coil</keyword>
<accession>A0A412XZ81</accession>
<evidence type="ECO:0000313" key="3">
    <source>
        <dbReference type="EMBL" id="RGV50573.1"/>
    </source>
</evidence>
<reference evidence="3 4" key="1">
    <citation type="submission" date="2018-08" db="EMBL/GenBank/DDBJ databases">
        <title>A genome reference for cultivated species of the human gut microbiota.</title>
        <authorList>
            <person name="Zou Y."/>
            <person name="Xue W."/>
            <person name="Luo G."/>
        </authorList>
    </citation>
    <scope>NUCLEOTIDE SEQUENCE [LARGE SCALE GENOMIC DNA]</scope>
    <source>
        <strain evidence="3 4">AF14-27</strain>
    </source>
</reference>
<sequence length="595" mass="64859">MNIEGGSLEFEALLNNEQLIGAISEAERRVKGFSSATVAESEKIDDAFEVTAENIKIQKDVIDQLEKEVVNLEQQIDKIGPGEGQAKIIAQAKSAKQELEAEKEALKVLESQVTRTYDTFDVTNENIRIQKEVIAELENQVKNLDAEIGKLAPGKAQSEMRQQAAEVKAELAAETEALKILESQVQTAEKAHVSFRTRIRELKETIIEMEAAGKRNTIEYENARNELATLTDAMADATAQANILAHDQKGMQGIISGLTGITGAFSAAQGAIGLFAGENENLQKIMLKVQSLMAITIGLQQIEQMLNKDSAFTLVVVAKAKTLLATATSGLAAALGVSTVAAQALLATLTFGLSAAITAIIVLVSKYISKSKEAQKATEEFNKAVVDCAAKPIAAIEELSVAWSRLGDNLKDKEKFIIENADRFKELGVKINDVKEAETILSSEGQKNKFILAMVQKAKAMASAEIAATKYKEALLKQLEMENTPEKVARTRNKMVQGSPGKGSYGMTTEVYYVDNEDYTKLKEAKEKLEKEGLDLFKKSAEFTAKEKAILKEIGVSTNNIVEGSIAALEQSISRLKEKYRDAANDTDRKVVLYL</sequence>
<organism evidence="3 4">
    <name type="scientific">Bacteroides clarus</name>
    <dbReference type="NCBI Taxonomy" id="626929"/>
    <lineage>
        <taxon>Bacteria</taxon>
        <taxon>Pseudomonadati</taxon>
        <taxon>Bacteroidota</taxon>
        <taxon>Bacteroidia</taxon>
        <taxon>Bacteroidales</taxon>
        <taxon>Bacteroidaceae</taxon>
        <taxon>Bacteroides</taxon>
    </lineage>
</organism>
<dbReference type="Proteomes" id="UP000284366">
    <property type="component" value="Unassembled WGS sequence"/>
</dbReference>
<proteinExistence type="predicted"/>
<feature type="coiled-coil region" evidence="1">
    <location>
        <begin position="559"/>
        <end position="586"/>
    </location>
</feature>
<evidence type="ECO:0000256" key="1">
    <source>
        <dbReference type="SAM" id="Coils"/>
    </source>
</evidence>
<feature type="transmembrane region" description="Helical" evidence="2">
    <location>
        <begin position="344"/>
        <end position="364"/>
    </location>
</feature>
<comment type="caution">
    <text evidence="3">The sequence shown here is derived from an EMBL/GenBank/DDBJ whole genome shotgun (WGS) entry which is preliminary data.</text>
</comment>
<evidence type="ECO:0000313" key="4">
    <source>
        <dbReference type="Proteomes" id="UP000284366"/>
    </source>
</evidence>
<feature type="coiled-coil region" evidence="1">
    <location>
        <begin position="55"/>
        <end position="191"/>
    </location>
</feature>
<gene>
    <name evidence="3" type="ORF">DWW09_14685</name>
</gene>